<organism evidence="1 2">
    <name type="scientific">Aggregatimonas sangjinii</name>
    <dbReference type="NCBI Taxonomy" id="2583587"/>
    <lineage>
        <taxon>Bacteria</taxon>
        <taxon>Pseudomonadati</taxon>
        <taxon>Bacteroidota</taxon>
        <taxon>Flavobacteriia</taxon>
        <taxon>Flavobacteriales</taxon>
        <taxon>Flavobacteriaceae</taxon>
        <taxon>Aggregatimonas</taxon>
    </lineage>
</organism>
<dbReference type="RefSeq" id="WP_138851442.1">
    <property type="nucleotide sequence ID" value="NZ_CP040710.1"/>
</dbReference>
<gene>
    <name evidence="1" type="ORF">FGM00_02755</name>
</gene>
<protein>
    <submittedName>
        <fullName evidence="1">Uncharacterized protein</fullName>
    </submittedName>
</protein>
<accession>A0A5B7SQ08</accession>
<name>A0A5B7SQ08_9FLAO</name>
<dbReference type="Proteomes" id="UP000310017">
    <property type="component" value="Chromosome"/>
</dbReference>
<sequence>MEKSKVFKLAAWDSAYPISLILMIIATLLQSCSKTEDFEQLTYSGRVLVYNGPEIGQYEALNTVYLEPLADEQVFILSCEPWTGATGGGCTPKGSVEETDRTNDKGEFSISFRANVNFSYYPQIDYRSEYVDRSEGYSDRPYKEIILVPRSLIK</sequence>
<proteinExistence type="predicted"/>
<keyword evidence="2" id="KW-1185">Reference proteome</keyword>
<evidence type="ECO:0000313" key="1">
    <source>
        <dbReference type="EMBL" id="QCW99087.1"/>
    </source>
</evidence>
<reference evidence="1 2" key="1">
    <citation type="submission" date="2019-05" db="EMBL/GenBank/DDBJ databases">
        <title>Genome sequencing of F202Z8.</title>
        <authorList>
            <person name="Kwon Y.M."/>
        </authorList>
    </citation>
    <scope>NUCLEOTIDE SEQUENCE [LARGE SCALE GENOMIC DNA]</scope>
    <source>
        <strain evidence="1 2">F202Z8</strain>
    </source>
</reference>
<dbReference type="KEGG" id="asag:FGM00_02755"/>
<evidence type="ECO:0000313" key="2">
    <source>
        <dbReference type="Proteomes" id="UP000310017"/>
    </source>
</evidence>
<dbReference type="EMBL" id="CP040710">
    <property type="protein sequence ID" value="QCW99087.1"/>
    <property type="molecule type" value="Genomic_DNA"/>
</dbReference>
<dbReference type="PROSITE" id="PS51257">
    <property type="entry name" value="PROKAR_LIPOPROTEIN"/>
    <property type="match status" value="1"/>
</dbReference>
<dbReference type="AlphaFoldDB" id="A0A5B7SQ08"/>